<keyword evidence="1" id="KW-1185">Reference proteome</keyword>
<name>A0A915BZ02_PARUN</name>
<organism evidence="1 2">
    <name type="scientific">Parascaris univalens</name>
    <name type="common">Nematode worm</name>
    <dbReference type="NCBI Taxonomy" id="6257"/>
    <lineage>
        <taxon>Eukaryota</taxon>
        <taxon>Metazoa</taxon>
        <taxon>Ecdysozoa</taxon>
        <taxon>Nematoda</taxon>
        <taxon>Chromadorea</taxon>
        <taxon>Rhabditida</taxon>
        <taxon>Spirurina</taxon>
        <taxon>Ascaridomorpha</taxon>
        <taxon>Ascaridoidea</taxon>
        <taxon>Ascarididae</taxon>
        <taxon>Parascaris</taxon>
    </lineage>
</organism>
<evidence type="ECO:0000313" key="2">
    <source>
        <dbReference type="WBParaSite" id="PgR071_g032_t01"/>
    </source>
</evidence>
<sequence>MQKRSVYCCFGYERLCRKSKYLVDKRFFAHLFFSATLSPNDVLYTYLPMVNVHFVVLQNHIALPHCNFLSKTLKLQWKLHNISKNSLFAIDISQHFEFDINIALQETFWAL</sequence>
<proteinExistence type="predicted"/>
<evidence type="ECO:0000313" key="1">
    <source>
        <dbReference type="Proteomes" id="UP000887569"/>
    </source>
</evidence>
<dbReference type="WBParaSite" id="PgR071_g032_t01">
    <property type="protein sequence ID" value="PgR071_g032_t01"/>
    <property type="gene ID" value="PgR071_g032"/>
</dbReference>
<accession>A0A915BZ02</accession>
<dbReference type="AlphaFoldDB" id="A0A915BZ02"/>
<reference evidence="2" key="1">
    <citation type="submission" date="2022-11" db="UniProtKB">
        <authorList>
            <consortium name="WormBaseParasite"/>
        </authorList>
    </citation>
    <scope>IDENTIFICATION</scope>
</reference>
<protein>
    <submittedName>
        <fullName evidence="2">Uncharacterized protein</fullName>
    </submittedName>
</protein>
<dbReference type="Proteomes" id="UP000887569">
    <property type="component" value="Unplaced"/>
</dbReference>